<feature type="domain" description="TonB-dependent receptor plug" evidence="8">
    <location>
        <begin position="196"/>
        <end position="305"/>
    </location>
</feature>
<evidence type="ECO:0000256" key="5">
    <source>
        <dbReference type="ARBA" id="ARBA00023136"/>
    </source>
</evidence>
<evidence type="ECO:0000259" key="8">
    <source>
        <dbReference type="Pfam" id="PF07715"/>
    </source>
</evidence>
<dbReference type="RefSeq" id="WP_202105218.1">
    <property type="nucleotide sequence ID" value="NZ_JAERTY010000018.1"/>
</dbReference>
<evidence type="ECO:0000256" key="7">
    <source>
        <dbReference type="PROSITE-ProRule" id="PRU01360"/>
    </source>
</evidence>
<keyword evidence="10" id="KW-1185">Reference proteome</keyword>
<keyword evidence="5 7" id="KW-0472">Membrane</keyword>
<name>A0ABS1R9Z8_9SPHI</name>
<dbReference type="InterPro" id="IPR039426">
    <property type="entry name" value="TonB-dep_rcpt-like"/>
</dbReference>
<evidence type="ECO:0000313" key="10">
    <source>
        <dbReference type="Proteomes" id="UP000625283"/>
    </source>
</evidence>
<sequence length="1155" mass="130953">MKNFNGGGSGLSIRECDHVIKLTSYQDLSSHPKEENNKYRLLHPLWRYRIDDSTLGAVLLIIFCVLFNSAYPQGTIVGDPAKAPEISQTYRPYLKGKVVSSDNTLSLRSHISIEGTDIYVYSQNDGSFSFRGVYLESGMLRLGHSKLTKPIYVPFDTINRGPFIINLQDGLEKDAKQIDTVAIVAETGYFKVPEERATGSFVHIDNKLLSRTVGSNILDRLNGVTRGLIFNNNQVGATTFASNRPSMSIRGISTLFANAEPLIILDNFPFDGDINTINPEDIESVTVLQDAAASSIWGARAGNGVIVLTSKKGRFEQPLKVSVRTDMSISEKPNLYYNPTIPMNEVIEIERFLYGEGAWDGTINQIYPYITPTIEALLAERNGHIDKAEMERRIAQLKTQDVRRDLNKYVYRPVQLYKGAINFSGGAKQHNYYFSAGYDKNLGNLSGHHNERITLQARNSYRMLKNKLVVDTDVQFASGINRVGGSAQYQVLYNKLVDEDGSPLSIGGGSSAQGLRQSYIDTAGMGLLKDWNYYPIENYKLYSNNNEEISYQFRPSISYKPLGWLSLFANYQYRRSYSERNTLREAEYFEMRDLYNRFTQINHATGIASSAIPDGARLNQTNFGQSAHYFRGSFNVDKKWKEIHDFHLVGGLELNSRNTLERIMPVMMGYQEETETYVPFDATQRYRQYLTGNLGVANNVIPINLSRLTTLNRNRLYFGNASYTYDKRYTVTFSARKDEANIFGVDINQRGRPFWSAGARWQLHEEDFYKVDWLSKLVIRATHGYTGNVSGRSAYITSKIASNPDYDTKRIYQTVINPPNPQLSWENIRMSNLAVDFSAFTNRLSGSIEHYYKKATDLLSSHPINPSSGVITLFGNWASLKGSGWDLNLKNKNIQSKAFLWQSDLILSYTKEKVTGYQLKPSSDRLYLTSSLGQYPIEGKPLYGIYSFASGGLDVNGQPQGYFEGEISKDYTNIYNNTRLDDYRYHGRATPSLFGSIRNTIQYNSFDLSLTISGQFGYFVRRMGLNYGTLYSTSSYSIAPFQYDYMNRWQQTGDEARTHVPASVYPVIANRETFYNMTEHLVERGDHIRLRDIRLAYTIKLPRIGLSTVQVYGYTNNLGVLWAANKLGFDPEAVYGNTMVYPAVRTYSLGVNLNF</sequence>
<proteinExistence type="inferred from homology"/>
<dbReference type="InterPro" id="IPR023996">
    <property type="entry name" value="TonB-dep_OMP_SusC/RagA"/>
</dbReference>
<dbReference type="Gene3D" id="2.40.170.20">
    <property type="entry name" value="TonB-dependent receptor, beta-barrel domain"/>
    <property type="match status" value="1"/>
</dbReference>
<dbReference type="NCBIfam" id="TIGR04056">
    <property type="entry name" value="OMP_RagA_SusC"/>
    <property type="match status" value="1"/>
</dbReference>
<keyword evidence="3 7" id="KW-1134">Transmembrane beta strand</keyword>
<organism evidence="9 10">
    <name type="scientific">Sphingobacterium faecale</name>
    <dbReference type="NCBI Taxonomy" id="2803775"/>
    <lineage>
        <taxon>Bacteria</taxon>
        <taxon>Pseudomonadati</taxon>
        <taxon>Bacteroidota</taxon>
        <taxon>Sphingobacteriia</taxon>
        <taxon>Sphingobacteriales</taxon>
        <taxon>Sphingobacteriaceae</taxon>
        <taxon>Sphingobacterium</taxon>
    </lineage>
</organism>
<keyword evidence="6 7" id="KW-0998">Cell outer membrane</keyword>
<dbReference type="Gene3D" id="2.170.130.10">
    <property type="entry name" value="TonB-dependent receptor, plug domain"/>
    <property type="match status" value="1"/>
</dbReference>
<accession>A0ABS1R9Z8</accession>
<dbReference type="InterPro" id="IPR012910">
    <property type="entry name" value="Plug_dom"/>
</dbReference>
<evidence type="ECO:0000256" key="1">
    <source>
        <dbReference type="ARBA" id="ARBA00004571"/>
    </source>
</evidence>
<evidence type="ECO:0000313" key="9">
    <source>
        <dbReference type="EMBL" id="MBL1411503.1"/>
    </source>
</evidence>
<dbReference type="InterPro" id="IPR036942">
    <property type="entry name" value="Beta-barrel_TonB_sf"/>
</dbReference>
<dbReference type="Proteomes" id="UP000625283">
    <property type="component" value="Unassembled WGS sequence"/>
</dbReference>
<comment type="subcellular location">
    <subcellularLocation>
        <location evidence="1 7">Cell outer membrane</location>
        <topology evidence="1 7">Multi-pass membrane protein</topology>
    </subcellularLocation>
</comment>
<dbReference type="EMBL" id="JAERTY010000018">
    <property type="protein sequence ID" value="MBL1411503.1"/>
    <property type="molecule type" value="Genomic_DNA"/>
</dbReference>
<comment type="similarity">
    <text evidence="7">Belongs to the TonB-dependent receptor family.</text>
</comment>
<reference evidence="9 10" key="1">
    <citation type="submission" date="2021-01" db="EMBL/GenBank/DDBJ databases">
        <title>C459-1 draft genome sequence.</title>
        <authorList>
            <person name="Zhang X.-F."/>
        </authorList>
    </citation>
    <scope>NUCLEOTIDE SEQUENCE [LARGE SCALE GENOMIC DNA]</scope>
    <source>
        <strain evidence="10">C459-1</strain>
    </source>
</reference>
<evidence type="ECO:0000256" key="4">
    <source>
        <dbReference type="ARBA" id="ARBA00022692"/>
    </source>
</evidence>
<dbReference type="Pfam" id="PF07715">
    <property type="entry name" value="Plug"/>
    <property type="match status" value="1"/>
</dbReference>
<keyword evidence="2 7" id="KW-0813">Transport</keyword>
<comment type="caution">
    <text evidence="9">The sequence shown here is derived from an EMBL/GenBank/DDBJ whole genome shotgun (WGS) entry which is preliminary data.</text>
</comment>
<dbReference type="SUPFAM" id="SSF56935">
    <property type="entry name" value="Porins"/>
    <property type="match status" value="1"/>
</dbReference>
<evidence type="ECO:0000256" key="2">
    <source>
        <dbReference type="ARBA" id="ARBA00022448"/>
    </source>
</evidence>
<gene>
    <name evidence="9" type="ORF">JKG61_22280</name>
</gene>
<dbReference type="PROSITE" id="PS52016">
    <property type="entry name" value="TONB_DEPENDENT_REC_3"/>
    <property type="match status" value="1"/>
</dbReference>
<keyword evidence="4 7" id="KW-0812">Transmembrane</keyword>
<evidence type="ECO:0000256" key="3">
    <source>
        <dbReference type="ARBA" id="ARBA00022452"/>
    </source>
</evidence>
<dbReference type="InterPro" id="IPR037066">
    <property type="entry name" value="Plug_dom_sf"/>
</dbReference>
<evidence type="ECO:0000256" key="6">
    <source>
        <dbReference type="ARBA" id="ARBA00023237"/>
    </source>
</evidence>
<protein>
    <submittedName>
        <fullName evidence="9">SusC/RagA family TonB-linked outer membrane protein</fullName>
    </submittedName>
</protein>